<dbReference type="OrthoDB" id="6227989at2"/>
<keyword evidence="3" id="KW-1185">Reference proteome</keyword>
<proteinExistence type="predicted"/>
<evidence type="ECO:0000256" key="1">
    <source>
        <dbReference type="SAM" id="SignalP"/>
    </source>
</evidence>
<dbReference type="Proteomes" id="UP000307702">
    <property type="component" value="Unassembled WGS sequence"/>
</dbReference>
<sequence length="101" mass="11770">MLVKIVCFLLFLLLTTSVSAMPRIDVKHQRNINGFAEIQVSNATTENLICHVAIDGYKILFRLQGMGYSKWYTATDKRFNHTNFSVWCDYLKLHPKYQPKN</sequence>
<feature type="signal peptide" evidence="1">
    <location>
        <begin position="1"/>
        <end position="20"/>
    </location>
</feature>
<organism evidence="2 3">
    <name type="scientific">Colwellia ponticola</name>
    <dbReference type="NCBI Taxonomy" id="2304625"/>
    <lineage>
        <taxon>Bacteria</taxon>
        <taxon>Pseudomonadati</taxon>
        <taxon>Pseudomonadota</taxon>
        <taxon>Gammaproteobacteria</taxon>
        <taxon>Alteromonadales</taxon>
        <taxon>Colwelliaceae</taxon>
        <taxon>Colwellia</taxon>
    </lineage>
</organism>
<gene>
    <name evidence="2" type="ORF">FCS21_07805</name>
</gene>
<protein>
    <recommendedName>
        <fullName evidence="4">KTSC domain-containing protein</fullName>
    </recommendedName>
</protein>
<reference evidence="2 3" key="1">
    <citation type="submission" date="2019-05" db="EMBL/GenBank/DDBJ databases">
        <title>Colwellia ponticola sp. nov., isolated from seawater.</title>
        <authorList>
            <person name="Yoon J.-H."/>
        </authorList>
    </citation>
    <scope>NUCLEOTIDE SEQUENCE [LARGE SCALE GENOMIC DNA]</scope>
    <source>
        <strain evidence="2 3">OISW-25</strain>
    </source>
</reference>
<evidence type="ECO:0000313" key="2">
    <source>
        <dbReference type="EMBL" id="TMM45799.1"/>
    </source>
</evidence>
<keyword evidence="1" id="KW-0732">Signal</keyword>
<dbReference type="AlphaFoldDB" id="A0A8H2PMB1"/>
<name>A0A8H2PMB1_9GAMM</name>
<feature type="chain" id="PRO_5034978338" description="KTSC domain-containing protein" evidence="1">
    <location>
        <begin position="21"/>
        <end position="101"/>
    </location>
</feature>
<evidence type="ECO:0000313" key="3">
    <source>
        <dbReference type="Proteomes" id="UP000307702"/>
    </source>
</evidence>
<comment type="caution">
    <text evidence="2">The sequence shown here is derived from an EMBL/GenBank/DDBJ whole genome shotgun (WGS) entry which is preliminary data.</text>
</comment>
<dbReference type="EMBL" id="SZVP01000005">
    <property type="protein sequence ID" value="TMM45799.1"/>
    <property type="molecule type" value="Genomic_DNA"/>
</dbReference>
<evidence type="ECO:0008006" key="4">
    <source>
        <dbReference type="Google" id="ProtNLM"/>
    </source>
</evidence>
<accession>A0A8H2PMB1</accession>